<dbReference type="SUPFAM" id="SSF51197">
    <property type="entry name" value="Clavaminate synthase-like"/>
    <property type="match status" value="1"/>
</dbReference>
<comment type="cofactor">
    <cofactor evidence="1">
        <name>Fe cation</name>
        <dbReference type="ChEBI" id="CHEBI:24875"/>
    </cofactor>
</comment>
<dbReference type="InterPro" id="IPR008775">
    <property type="entry name" value="Phytyl_CoA_dOase-like"/>
</dbReference>
<dbReference type="PANTHER" id="PTHR20883:SF48">
    <property type="entry name" value="ECTOINE DIOXYGENASE"/>
    <property type="match status" value="1"/>
</dbReference>
<dbReference type="PANTHER" id="PTHR20883">
    <property type="entry name" value="PHYTANOYL-COA DIOXYGENASE DOMAIN CONTAINING 1"/>
    <property type="match status" value="1"/>
</dbReference>
<dbReference type="GO" id="GO:0046872">
    <property type="term" value="F:metal ion binding"/>
    <property type="evidence" value="ECO:0007669"/>
    <property type="project" value="UniProtKB-ARBA"/>
</dbReference>
<name>A0A9N9V6U0_9HYPO</name>
<sequence length="275" mass="31050">MSPTPQQVNFFREQGYLVLRADEHKLVTPEELKTWTEEIAAWPRAPGKWMPYDETTASGERQLMRTENFTDYHNGFKKLLLGDSLRGVLAEVTGDEMLLFKDKINYKLPNGNGFVAHIDGPAYDHIGRIEHTTANLAVDAATVENGCLEVVPGSHKMDIELSLGSRIADRWVESHEWVQVPLNPGDLLIFGSHMAHRSSPNKSPFRRASLYATYYCRKDGEDLRQRYYADRRINFPPDHERDPEKDYSAGFKVYASAAPFTAENADTLASTVAAS</sequence>
<dbReference type="OrthoDB" id="445007at2759"/>
<dbReference type="AlphaFoldDB" id="A0A9N9V6U0"/>
<dbReference type="Gene3D" id="2.60.120.620">
    <property type="entry name" value="q2cbj1_9rhob like domain"/>
    <property type="match status" value="1"/>
</dbReference>
<protein>
    <submittedName>
        <fullName evidence="3">Uncharacterized protein</fullName>
    </submittedName>
</protein>
<organism evidence="3 4">
    <name type="scientific">Clonostachys rhizophaga</name>
    <dbReference type="NCBI Taxonomy" id="160324"/>
    <lineage>
        <taxon>Eukaryota</taxon>
        <taxon>Fungi</taxon>
        <taxon>Dikarya</taxon>
        <taxon>Ascomycota</taxon>
        <taxon>Pezizomycotina</taxon>
        <taxon>Sordariomycetes</taxon>
        <taxon>Hypocreomycetidae</taxon>
        <taxon>Hypocreales</taxon>
        <taxon>Bionectriaceae</taxon>
        <taxon>Clonostachys</taxon>
    </lineage>
</organism>
<dbReference type="EMBL" id="CABFNQ020000642">
    <property type="protein sequence ID" value="CAH0020370.1"/>
    <property type="molecule type" value="Genomic_DNA"/>
</dbReference>
<reference evidence="3" key="1">
    <citation type="submission" date="2021-10" db="EMBL/GenBank/DDBJ databases">
        <authorList>
            <person name="Piombo E."/>
        </authorList>
    </citation>
    <scope>NUCLEOTIDE SEQUENCE</scope>
</reference>
<dbReference type="Pfam" id="PF05721">
    <property type="entry name" value="PhyH"/>
    <property type="match status" value="1"/>
</dbReference>
<keyword evidence="4" id="KW-1185">Reference proteome</keyword>
<comment type="caution">
    <text evidence="3">The sequence shown here is derived from an EMBL/GenBank/DDBJ whole genome shotgun (WGS) entry which is preliminary data.</text>
</comment>
<evidence type="ECO:0000256" key="2">
    <source>
        <dbReference type="ARBA" id="ARBA00005830"/>
    </source>
</evidence>
<evidence type="ECO:0000313" key="3">
    <source>
        <dbReference type="EMBL" id="CAH0020370.1"/>
    </source>
</evidence>
<gene>
    <name evidence="3" type="ORF">CRHIZ90672A_00013870</name>
</gene>
<evidence type="ECO:0000313" key="4">
    <source>
        <dbReference type="Proteomes" id="UP000696573"/>
    </source>
</evidence>
<comment type="similarity">
    <text evidence="2">Belongs to the PhyH family.</text>
</comment>
<dbReference type="Proteomes" id="UP000696573">
    <property type="component" value="Unassembled WGS sequence"/>
</dbReference>
<accession>A0A9N9V6U0</accession>
<dbReference type="GO" id="GO:0016491">
    <property type="term" value="F:oxidoreductase activity"/>
    <property type="evidence" value="ECO:0007669"/>
    <property type="project" value="UniProtKB-ARBA"/>
</dbReference>
<evidence type="ECO:0000256" key="1">
    <source>
        <dbReference type="ARBA" id="ARBA00001962"/>
    </source>
</evidence>
<proteinExistence type="inferred from homology"/>